<name>A0A4U1IYV0_9BACT</name>
<accession>A0A4U1IYV0</accession>
<dbReference type="AlphaFoldDB" id="A0A4U1IYV0"/>
<sequence length="75" mass="8211">MSAKQVEAHQAVGSWVPIDRAAAHLGMNVGALRKTLERRAVRAADGVTEASVDGVRARKFGRIWRVRFSEAWGVP</sequence>
<dbReference type="RefSeq" id="WP_136933665.1">
    <property type="nucleotide sequence ID" value="NZ_SSMQ01000052.1"/>
</dbReference>
<comment type="caution">
    <text evidence="1">The sequence shown here is derived from an EMBL/GenBank/DDBJ whole genome shotgun (WGS) entry which is preliminary data.</text>
</comment>
<reference evidence="1 2" key="1">
    <citation type="submission" date="2019-04" db="EMBL/GenBank/DDBJ databases">
        <authorList>
            <person name="Li Y."/>
            <person name="Wang J."/>
        </authorList>
    </citation>
    <scope>NUCLEOTIDE SEQUENCE [LARGE SCALE GENOMIC DNA]</scope>
    <source>
        <strain evidence="1 2">DSM 14668</strain>
    </source>
</reference>
<dbReference type="Proteomes" id="UP000309215">
    <property type="component" value="Unassembled WGS sequence"/>
</dbReference>
<dbReference type="EMBL" id="SSMQ01000052">
    <property type="protein sequence ID" value="TKC99864.1"/>
    <property type="molecule type" value="Genomic_DNA"/>
</dbReference>
<protein>
    <submittedName>
        <fullName evidence="1">Uncharacterized protein</fullName>
    </submittedName>
</protein>
<proteinExistence type="predicted"/>
<organism evidence="1 2">
    <name type="scientific">Polyangium fumosum</name>
    <dbReference type="NCBI Taxonomy" id="889272"/>
    <lineage>
        <taxon>Bacteria</taxon>
        <taxon>Pseudomonadati</taxon>
        <taxon>Myxococcota</taxon>
        <taxon>Polyangia</taxon>
        <taxon>Polyangiales</taxon>
        <taxon>Polyangiaceae</taxon>
        <taxon>Polyangium</taxon>
    </lineage>
</organism>
<evidence type="ECO:0000313" key="1">
    <source>
        <dbReference type="EMBL" id="TKC99864.1"/>
    </source>
</evidence>
<evidence type="ECO:0000313" key="2">
    <source>
        <dbReference type="Proteomes" id="UP000309215"/>
    </source>
</evidence>
<keyword evidence="2" id="KW-1185">Reference proteome</keyword>
<gene>
    <name evidence="1" type="ORF">E8A74_36225</name>
</gene>
<dbReference type="OrthoDB" id="5518230at2"/>